<dbReference type="STRING" id="39060.SAMN05660706_12560"/>
<evidence type="ECO:0000313" key="4">
    <source>
        <dbReference type="EMBL" id="SFR12593.1"/>
    </source>
</evidence>
<keyword evidence="2" id="KW-0472">Membrane</keyword>
<organism evidence="4 5">
    <name type="scientific">Desulfoscipio geothermicus DSM 3669</name>
    <dbReference type="NCBI Taxonomy" id="1121426"/>
    <lineage>
        <taxon>Bacteria</taxon>
        <taxon>Bacillati</taxon>
        <taxon>Bacillota</taxon>
        <taxon>Clostridia</taxon>
        <taxon>Eubacteriales</taxon>
        <taxon>Desulfallaceae</taxon>
        <taxon>Desulfoscipio</taxon>
    </lineage>
</organism>
<protein>
    <submittedName>
        <fullName evidence="4">Flp pilus assembly protein, protease CpaA</fullName>
    </submittedName>
</protein>
<dbReference type="OrthoDB" id="9932536at2"/>
<feature type="transmembrane region" description="Helical" evidence="2">
    <location>
        <begin position="153"/>
        <end position="173"/>
    </location>
</feature>
<dbReference type="Pfam" id="PF01478">
    <property type="entry name" value="Peptidase_A24"/>
    <property type="match status" value="1"/>
</dbReference>
<evidence type="ECO:0000259" key="3">
    <source>
        <dbReference type="Pfam" id="PF01478"/>
    </source>
</evidence>
<evidence type="ECO:0000313" key="5">
    <source>
        <dbReference type="Proteomes" id="UP000199584"/>
    </source>
</evidence>
<gene>
    <name evidence="4" type="ORF">SAMN05660706_12560</name>
</gene>
<dbReference type="AlphaFoldDB" id="A0A1I6E4E6"/>
<keyword evidence="2" id="KW-0812">Transmembrane</keyword>
<keyword evidence="5" id="KW-1185">Reference proteome</keyword>
<dbReference type="GO" id="GO:0006465">
    <property type="term" value="P:signal peptide processing"/>
    <property type="evidence" value="ECO:0007669"/>
    <property type="project" value="TreeGrafter"/>
</dbReference>
<evidence type="ECO:0000256" key="1">
    <source>
        <dbReference type="ARBA" id="ARBA00005801"/>
    </source>
</evidence>
<dbReference type="RefSeq" id="WP_092485685.1">
    <property type="nucleotide sequence ID" value="NZ_FOYM01000025.1"/>
</dbReference>
<proteinExistence type="inferred from homology"/>
<reference evidence="5" key="1">
    <citation type="submission" date="2016-10" db="EMBL/GenBank/DDBJ databases">
        <authorList>
            <person name="Varghese N."/>
            <person name="Submissions S."/>
        </authorList>
    </citation>
    <scope>NUCLEOTIDE SEQUENCE [LARGE SCALE GENOMIC DNA]</scope>
    <source>
        <strain evidence="5">DSM 3669</strain>
    </source>
</reference>
<feature type="transmembrane region" description="Helical" evidence="2">
    <location>
        <begin position="54"/>
        <end position="75"/>
    </location>
</feature>
<feature type="transmembrane region" description="Helical" evidence="2">
    <location>
        <begin position="87"/>
        <end position="109"/>
    </location>
</feature>
<keyword evidence="2" id="KW-1133">Transmembrane helix</keyword>
<dbReference type="Gene3D" id="1.20.120.1220">
    <property type="match status" value="1"/>
</dbReference>
<dbReference type="PANTHER" id="PTHR30487">
    <property type="entry name" value="TYPE 4 PREPILIN-LIKE PROTEINS LEADER PEPTIDE-PROCESSING ENZYME"/>
    <property type="match status" value="1"/>
</dbReference>
<comment type="similarity">
    <text evidence="1">Belongs to the peptidase A24 family.</text>
</comment>
<dbReference type="InterPro" id="IPR050882">
    <property type="entry name" value="Prepilin_peptidase/N-MTase"/>
</dbReference>
<dbReference type="InterPro" id="IPR000045">
    <property type="entry name" value="Prepilin_IV_endopep_pep"/>
</dbReference>
<evidence type="ECO:0000256" key="2">
    <source>
        <dbReference type="SAM" id="Phobius"/>
    </source>
</evidence>
<accession>A0A1I6E4E6</accession>
<name>A0A1I6E4E6_9FIRM</name>
<sequence length="174" mass="19659">MEYYLDYGFYLAVAVLIALGCYYDVRTKIMPLWCTVTIFTLGVIYNTIKGGVVGLGAALMGGIFFLLIYLLLIYRFSVKMGGGDLKLIIAVGTFAGINNMAVLIPLYFFCSSIMELVHFAILKKAYNPITYAREFWTRYKLEKYKMAEPVEKIYGPFIGVPFIIYLIINITGVV</sequence>
<dbReference type="EMBL" id="FOYM01000025">
    <property type="protein sequence ID" value="SFR12593.1"/>
    <property type="molecule type" value="Genomic_DNA"/>
</dbReference>
<dbReference type="PANTHER" id="PTHR30487:SF0">
    <property type="entry name" value="PREPILIN LEADER PEPTIDASE_N-METHYLTRANSFERASE-RELATED"/>
    <property type="match status" value="1"/>
</dbReference>
<dbReference type="GO" id="GO:0004190">
    <property type="term" value="F:aspartic-type endopeptidase activity"/>
    <property type="evidence" value="ECO:0007669"/>
    <property type="project" value="InterPro"/>
</dbReference>
<feature type="transmembrane region" description="Helical" evidence="2">
    <location>
        <begin position="32"/>
        <end position="48"/>
    </location>
</feature>
<feature type="transmembrane region" description="Helical" evidence="2">
    <location>
        <begin position="7"/>
        <end position="25"/>
    </location>
</feature>
<dbReference type="Proteomes" id="UP000199584">
    <property type="component" value="Unassembled WGS sequence"/>
</dbReference>
<feature type="domain" description="Prepilin type IV endopeptidase peptidase" evidence="3">
    <location>
        <begin position="13"/>
        <end position="116"/>
    </location>
</feature>
<keyword evidence="4" id="KW-0378">Hydrolase</keyword>
<dbReference type="GO" id="GO:0005886">
    <property type="term" value="C:plasma membrane"/>
    <property type="evidence" value="ECO:0007669"/>
    <property type="project" value="TreeGrafter"/>
</dbReference>
<keyword evidence="4" id="KW-0645">Protease</keyword>